<feature type="transmembrane region" description="Helical" evidence="4">
    <location>
        <begin position="787"/>
        <end position="807"/>
    </location>
</feature>
<dbReference type="InterPro" id="IPR036890">
    <property type="entry name" value="HATPase_C_sf"/>
</dbReference>
<dbReference type="SUPFAM" id="SSF63829">
    <property type="entry name" value="Calcium-dependent phosphotriesterase"/>
    <property type="match status" value="2"/>
</dbReference>
<dbReference type="PRINTS" id="PR00344">
    <property type="entry name" value="BCTRLSENSOR"/>
</dbReference>
<gene>
    <name evidence="6" type="ORF">HW347_00190</name>
</gene>
<dbReference type="Pfam" id="PF07494">
    <property type="entry name" value="Reg_prop"/>
    <property type="match status" value="3"/>
</dbReference>
<name>A0ABS5W9R2_9FLAO</name>
<evidence type="ECO:0000313" key="7">
    <source>
        <dbReference type="Proteomes" id="UP000740413"/>
    </source>
</evidence>
<dbReference type="SUPFAM" id="SSF55874">
    <property type="entry name" value="ATPase domain of HSP90 chaperone/DNA topoisomerase II/histidine kinase"/>
    <property type="match status" value="1"/>
</dbReference>
<dbReference type="SMART" id="SM00387">
    <property type="entry name" value="HATPase_c"/>
    <property type="match status" value="1"/>
</dbReference>
<keyword evidence="4" id="KW-0472">Membrane</keyword>
<dbReference type="InterPro" id="IPR011123">
    <property type="entry name" value="Y_Y_Y"/>
</dbReference>
<feature type="domain" description="Histidine kinase" evidence="5">
    <location>
        <begin position="857"/>
        <end position="1071"/>
    </location>
</feature>
<dbReference type="PANTHER" id="PTHR43547:SF2">
    <property type="entry name" value="HYBRID SIGNAL TRANSDUCTION HISTIDINE KINASE C"/>
    <property type="match status" value="1"/>
</dbReference>
<evidence type="ECO:0000256" key="4">
    <source>
        <dbReference type="SAM" id="Phobius"/>
    </source>
</evidence>
<reference evidence="7" key="2">
    <citation type="submission" date="2023-07" db="EMBL/GenBank/DDBJ databases">
        <title>Zobellia barbeyronii sp. nov., a new marine flavobacterium, isolated from green and red algae.</title>
        <authorList>
            <person name="Nedashkovskaya O.I."/>
            <person name="Otstavnykh N."/>
            <person name="Zhukova N."/>
            <person name="Guzev K."/>
            <person name="Chausova V."/>
            <person name="Tekutyeva L."/>
            <person name="Mikhailov V."/>
            <person name="Isaeva M."/>
        </authorList>
    </citation>
    <scope>NUCLEOTIDE SEQUENCE [LARGE SCALE GENOMIC DNA]</scope>
    <source>
        <strain evidence="7">KMM 6746</strain>
    </source>
</reference>
<dbReference type="SMART" id="SM00388">
    <property type="entry name" value="HisKA"/>
    <property type="match status" value="1"/>
</dbReference>
<comment type="caution">
    <text evidence="6">The sequence shown here is derived from an EMBL/GenBank/DDBJ whole genome shotgun (WGS) entry which is preliminary data.</text>
</comment>
<dbReference type="PANTHER" id="PTHR43547">
    <property type="entry name" value="TWO-COMPONENT HISTIDINE KINASE"/>
    <property type="match status" value="1"/>
</dbReference>
<evidence type="ECO:0000313" key="6">
    <source>
        <dbReference type="EMBL" id="MBT2159658.1"/>
    </source>
</evidence>
<dbReference type="Proteomes" id="UP000740413">
    <property type="component" value="Unassembled WGS sequence"/>
</dbReference>
<comment type="catalytic activity">
    <reaction evidence="1">
        <text>ATP + protein L-histidine = ADP + protein N-phospho-L-histidine.</text>
        <dbReference type="EC" id="2.7.13.3"/>
    </reaction>
</comment>
<reference evidence="6 7" key="1">
    <citation type="submission" date="2020-06" db="EMBL/GenBank/DDBJ databases">
        <authorList>
            <person name="Isaeva M.P."/>
            <person name="Chernysheva N.Y."/>
        </authorList>
    </citation>
    <scope>NUCLEOTIDE SEQUENCE [LARGE SCALE GENOMIC DNA]</scope>
    <source>
        <strain evidence="6 7">KMM 6746</strain>
    </source>
</reference>
<dbReference type="CDD" id="cd00082">
    <property type="entry name" value="HisKA"/>
    <property type="match status" value="1"/>
</dbReference>
<keyword evidence="4" id="KW-0812">Transmembrane</keyword>
<dbReference type="InterPro" id="IPR003661">
    <property type="entry name" value="HisK_dim/P_dom"/>
</dbReference>
<protein>
    <recommendedName>
        <fullName evidence="2">histidine kinase</fullName>
        <ecNumber evidence="2">2.7.13.3</ecNumber>
    </recommendedName>
</protein>
<dbReference type="InterPro" id="IPR011110">
    <property type="entry name" value="Reg_prop"/>
</dbReference>
<dbReference type="RefSeq" id="WP_214609958.1">
    <property type="nucleotide sequence ID" value="NZ_JACATN010000001.1"/>
</dbReference>
<dbReference type="InterPro" id="IPR015943">
    <property type="entry name" value="WD40/YVTN_repeat-like_dom_sf"/>
</dbReference>
<dbReference type="InterPro" id="IPR004358">
    <property type="entry name" value="Sig_transdc_His_kin-like_C"/>
</dbReference>
<evidence type="ECO:0000256" key="1">
    <source>
        <dbReference type="ARBA" id="ARBA00000085"/>
    </source>
</evidence>
<accession>A0ABS5W9R2</accession>
<organism evidence="6 7">
    <name type="scientific">Zobellia barbeyronii</name>
    <dbReference type="NCBI Taxonomy" id="2748009"/>
    <lineage>
        <taxon>Bacteria</taxon>
        <taxon>Pseudomonadati</taxon>
        <taxon>Bacteroidota</taxon>
        <taxon>Flavobacteriia</taxon>
        <taxon>Flavobacteriales</taxon>
        <taxon>Flavobacteriaceae</taxon>
        <taxon>Zobellia</taxon>
    </lineage>
</organism>
<dbReference type="EMBL" id="JACATN010000001">
    <property type="protein sequence ID" value="MBT2159658.1"/>
    <property type="molecule type" value="Genomic_DNA"/>
</dbReference>
<dbReference type="InterPro" id="IPR003594">
    <property type="entry name" value="HATPase_dom"/>
</dbReference>
<evidence type="ECO:0000259" key="5">
    <source>
        <dbReference type="PROSITE" id="PS50109"/>
    </source>
</evidence>
<dbReference type="Pfam" id="PF07495">
    <property type="entry name" value="Y_Y_Y"/>
    <property type="match status" value="1"/>
</dbReference>
<dbReference type="Pfam" id="PF00512">
    <property type="entry name" value="HisKA"/>
    <property type="match status" value="1"/>
</dbReference>
<dbReference type="InterPro" id="IPR036097">
    <property type="entry name" value="HisK_dim/P_sf"/>
</dbReference>
<dbReference type="EC" id="2.7.13.3" evidence="2"/>
<dbReference type="Gene3D" id="1.10.287.130">
    <property type="match status" value="1"/>
</dbReference>
<keyword evidence="4" id="KW-1133">Transmembrane helix</keyword>
<dbReference type="Gene3D" id="2.130.10.10">
    <property type="entry name" value="YVTN repeat-like/Quinoprotein amine dehydrogenase"/>
    <property type="match status" value="2"/>
</dbReference>
<sequence>MVLKYFLRILTFFILFLSLHTLQSQNQESLTFQHIEKGISHSTATFLLEDRYGFIWIGTRNGLNRYDGKDFEIYNKTVDGVTGLTHEYIVSLYEDNENLLISTNHGLSFYDRSLNLVIPYPFKKEAKKIESKRFEWVTRLNGYLWLGTEKDGLYRYLPETGELKHFKLPDDYVKLKSRRVDKIIKVMPLDDERMLVISTYNILVINKEMDILSKLQETDEIVTAIPLKKNDFLLGTISGVLIELKIDSTLQFLTKKKDVSPGFSIRSLTKNDKDELWIGTENDGLYIYTKTLDRIQHIEYNVSKPNSISGNSIWSLLSTKNGVMWVAPYKSGLNFYDPEFFKFKHITSDPFNSKSLSNKLVNCFSEDTEGNIWIGTDGGGLNCWNRALDTFEHYSLKDKNFGSDVVLSTLQTKKDELWAGTWTNGIIVFNTKSKKFEELNTQNSFLKSNIIVDLLKDKKGRIWIINYFAGVQIFNPQTNSHENISLTSELDGTDINSLNRIFEDKEGNIWIGSLNSGLIKLTESGGTWKSTHYHSKNSLSNNFVNSIIQDSENVIWAGTQGGLNKYIPESDSFQAFKKSDGLKNDAIKEIIDDKNKRLWLSTEEGIIRYNTTTGNTIDYDVGDGLQANQFNPNSSLITSKGEYIFGGVNGFNIFTASAVAKQKDKLTLFISDLKIFNKSVLPNDGFGVLKKDISQVDSLTLNYDQSVINIDFKALTFRRPESVNYAFYLDGFEKDWNYVGNNPSATYTNLNPGQYTLRIKSTNSDGVWVDNELDLHMTITPPYWKTWWFRSLLVALVLLVFYIAYYLKVRSIKNNQRKLVLKVAERTKELRLQKNKLIEVANDLESKNKEIQRFTFAVSHDLKSPLNNIKGIAGLVPMAIESEDFTTVEEYLSLIDISCDNMNELISDITKIAKLGKIKNKNEVLNTNEILNLSRDLIKGKLNKENIELNIAHDLPEIFGDRKRITQVFSNFLDNAIKYMGDQPNPIISVKYVDNGDTNSFLVRDNGSGMDERALKKLFTPFERFHKNVKGTGLGLYMVKKIAVSHGGTIIAESEGKGKGTTFKLILPKAKIAAKKAKKAKKRSKYLVKP</sequence>
<dbReference type="Pfam" id="PF02518">
    <property type="entry name" value="HATPase_c"/>
    <property type="match status" value="1"/>
</dbReference>
<keyword evidence="7" id="KW-1185">Reference proteome</keyword>
<dbReference type="InterPro" id="IPR005467">
    <property type="entry name" value="His_kinase_dom"/>
</dbReference>
<dbReference type="InterPro" id="IPR013783">
    <property type="entry name" value="Ig-like_fold"/>
</dbReference>
<dbReference type="Gene3D" id="2.60.40.10">
    <property type="entry name" value="Immunoglobulins"/>
    <property type="match status" value="1"/>
</dbReference>
<evidence type="ECO:0000256" key="3">
    <source>
        <dbReference type="ARBA" id="ARBA00022553"/>
    </source>
</evidence>
<proteinExistence type="predicted"/>
<evidence type="ECO:0000256" key="2">
    <source>
        <dbReference type="ARBA" id="ARBA00012438"/>
    </source>
</evidence>
<dbReference type="SUPFAM" id="SSF47384">
    <property type="entry name" value="Homodimeric domain of signal transducing histidine kinase"/>
    <property type="match status" value="1"/>
</dbReference>
<keyword evidence="3" id="KW-0597">Phosphoprotein</keyword>
<dbReference type="PROSITE" id="PS50109">
    <property type="entry name" value="HIS_KIN"/>
    <property type="match status" value="1"/>
</dbReference>
<dbReference type="Gene3D" id="3.30.565.10">
    <property type="entry name" value="Histidine kinase-like ATPase, C-terminal domain"/>
    <property type="match status" value="1"/>
</dbReference>